<dbReference type="Proteomes" id="UP001234989">
    <property type="component" value="Chromosome 11"/>
</dbReference>
<sequence>MRYPYCLQGTRQNAKRKGGHLEILNSIREQRFSGNFPVNFGQFLIERSLSLGNSTLPSTCHFFHSGISSNSSFSRDLKGFLENKLP</sequence>
<dbReference type="EMBL" id="CP133622">
    <property type="protein sequence ID" value="WMV56189.1"/>
    <property type="molecule type" value="Genomic_DNA"/>
</dbReference>
<evidence type="ECO:0000313" key="2">
    <source>
        <dbReference type="Proteomes" id="UP001234989"/>
    </source>
</evidence>
<organism evidence="1 2">
    <name type="scientific">Solanum verrucosum</name>
    <dbReference type="NCBI Taxonomy" id="315347"/>
    <lineage>
        <taxon>Eukaryota</taxon>
        <taxon>Viridiplantae</taxon>
        <taxon>Streptophyta</taxon>
        <taxon>Embryophyta</taxon>
        <taxon>Tracheophyta</taxon>
        <taxon>Spermatophyta</taxon>
        <taxon>Magnoliopsida</taxon>
        <taxon>eudicotyledons</taxon>
        <taxon>Gunneridae</taxon>
        <taxon>Pentapetalae</taxon>
        <taxon>asterids</taxon>
        <taxon>lamiids</taxon>
        <taxon>Solanales</taxon>
        <taxon>Solanaceae</taxon>
        <taxon>Solanoideae</taxon>
        <taxon>Solaneae</taxon>
        <taxon>Solanum</taxon>
    </lineage>
</organism>
<proteinExistence type="predicted"/>
<protein>
    <submittedName>
        <fullName evidence="1">Uncharacterized protein</fullName>
    </submittedName>
</protein>
<name>A0AAF0V2W4_SOLVR</name>
<gene>
    <name evidence="1" type="ORF">MTR67_049574</name>
</gene>
<evidence type="ECO:0000313" key="1">
    <source>
        <dbReference type="EMBL" id="WMV56189.1"/>
    </source>
</evidence>
<accession>A0AAF0V2W4</accession>
<reference evidence="1" key="1">
    <citation type="submission" date="2023-08" db="EMBL/GenBank/DDBJ databases">
        <title>A de novo genome assembly of Solanum verrucosum Schlechtendal, a Mexican diploid species geographically isolated from the other diploid A-genome species in potato relatives.</title>
        <authorList>
            <person name="Hosaka K."/>
        </authorList>
    </citation>
    <scope>NUCLEOTIDE SEQUENCE</scope>
    <source>
        <tissue evidence="1">Young leaves</tissue>
    </source>
</reference>
<dbReference type="AlphaFoldDB" id="A0AAF0V2W4"/>
<keyword evidence="2" id="KW-1185">Reference proteome</keyword>